<dbReference type="AlphaFoldDB" id="A0A9D4NM81"/>
<keyword evidence="2" id="KW-1185">Reference proteome</keyword>
<dbReference type="EMBL" id="JAIWYP010000001">
    <property type="protein sequence ID" value="KAH3896935.1"/>
    <property type="molecule type" value="Genomic_DNA"/>
</dbReference>
<accession>A0A9D4NM81</accession>
<comment type="caution">
    <text evidence="1">The sequence shown here is derived from an EMBL/GenBank/DDBJ whole genome shotgun (WGS) entry which is preliminary data.</text>
</comment>
<proteinExistence type="predicted"/>
<dbReference type="Proteomes" id="UP000828390">
    <property type="component" value="Unassembled WGS sequence"/>
</dbReference>
<organism evidence="1 2">
    <name type="scientific">Dreissena polymorpha</name>
    <name type="common">Zebra mussel</name>
    <name type="synonym">Mytilus polymorpha</name>
    <dbReference type="NCBI Taxonomy" id="45954"/>
    <lineage>
        <taxon>Eukaryota</taxon>
        <taxon>Metazoa</taxon>
        <taxon>Spiralia</taxon>
        <taxon>Lophotrochozoa</taxon>
        <taxon>Mollusca</taxon>
        <taxon>Bivalvia</taxon>
        <taxon>Autobranchia</taxon>
        <taxon>Heteroconchia</taxon>
        <taxon>Euheterodonta</taxon>
        <taxon>Imparidentia</taxon>
        <taxon>Neoheterodontei</taxon>
        <taxon>Myida</taxon>
        <taxon>Dreissenoidea</taxon>
        <taxon>Dreissenidae</taxon>
        <taxon>Dreissena</taxon>
    </lineage>
</organism>
<reference evidence="1" key="2">
    <citation type="submission" date="2020-11" db="EMBL/GenBank/DDBJ databases">
        <authorList>
            <person name="McCartney M.A."/>
            <person name="Auch B."/>
            <person name="Kono T."/>
            <person name="Mallez S."/>
            <person name="Becker A."/>
            <person name="Gohl D.M."/>
            <person name="Silverstein K.A.T."/>
            <person name="Koren S."/>
            <person name="Bechman K.B."/>
            <person name="Herman A."/>
            <person name="Abrahante J.E."/>
            <person name="Garbe J."/>
        </authorList>
    </citation>
    <scope>NUCLEOTIDE SEQUENCE</scope>
    <source>
        <strain evidence="1">Duluth1</strain>
        <tissue evidence="1">Whole animal</tissue>
    </source>
</reference>
<gene>
    <name evidence="1" type="ORF">DPMN_021119</name>
</gene>
<evidence type="ECO:0000313" key="1">
    <source>
        <dbReference type="EMBL" id="KAH3896935.1"/>
    </source>
</evidence>
<name>A0A9D4NM81_DREPO</name>
<reference evidence="1" key="1">
    <citation type="journal article" date="2019" name="bioRxiv">
        <title>The Genome of the Zebra Mussel, Dreissena polymorpha: A Resource for Invasive Species Research.</title>
        <authorList>
            <person name="McCartney M.A."/>
            <person name="Auch B."/>
            <person name="Kono T."/>
            <person name="Mallez S."/>
            <person name="Zhang Y."/>
            <person name="Obille A."/>
            <person name="Becker A."/>
            <person name="Abrahante J.E."/>
            <person name="Garbe J."/>
            <person name="Badalamenti J.P."/>
            <person name="Herman A."/>
            <person name="Mangelson H."/>
            <person name="Liachko I."/>
            <person name="Sullivan S."/>
            <person name="Sone E.D."/>
            <person name="Koren S."/>
            <person name="Silverstein K.A.T."/>
            <person name="Beckman K.B."/>
            <person name="Gohl D.M."/>
        </authorList>
    </citation>
    <scope>NUCLEOTIDE SEQUENCE</scope>
    <source>
        <strain evidence="1">Duluth1</strain>
        <tissue evidence="1">Whole animal</tissue>
    </source>
</reference>
<sequence length="70" mass="8043">MGYQEGQSSLHTCVTPFPFVCRVVPKHELGLVRYGLTQKSKDKQNQSHYVLCRPIVANPGINSRIDNYHW</sequence>
<evidence type="ECO:0000313" key="2">
    <source>
        <dbReference type="Proteomes" id="UP000828390"/>
    </source>
</evidence>
<protein>
    <submittedName>
        <fullName evidence="1">Uncharacterized protein</fullName>
    </submittedName>
</protein>